<comment type="similarity">
    <text evidence="2">Belongs to the EamA transporter family.</text>
</comment>
<feature type="domain" description="EamA" evidence="13">
    <location>
        <begin position="151"/>
        <end position="285"/>
    </location>
</feature>
<evidence type="ECO:0000256" key="12">
    <source>
        <dbReference type="SAM" id="Phobius"/>
    </source>
</evidence>
<evidence type="ECO:0000256" key="1">
    <source>
        <dbReference type="ARBA" id="ARBA00004651"/>
    </source>
</evidence>
<dbReference type="EMBL" id="BNAI01000001">
    <property type="protein sequence ID" value="GHF06284.1"/>
    <property type="molecule type" value="Genomic_DNA"/>
</dbReference>
<keyword evidence="15" id="KW-1185">Reference proteome</keyword>
<keyword evidence="4" id="KW-0444">Lipid biosynthesis</keyword>
<organism evidence="14 15">
    <name type="scientific">Pseudolysinimonas yzui</name>
    <dbReference type="NCBI Taxonomy" id="2708254"/>
    <lineage>
        <taxon>Bacteria</taxon>
        <taxon>Bacillati</taxon>
        <taxon>Actinomycetota</taxon>
        <taxon>Actinomycetes</taxon>
        <taxon>Micrococcales</taxon>
        <taxon>Microbacteriaceae</taxon>
        <taxon>Pseudolysinimonas</taxon>
    </lineage>
</organism>
<dbReference type="PANTHER" id="PTHR30561">
    <property type="entry name" value="SMR FAMILY PROTON-DEPENDENT DRUG EFFLUX TRANSPORTER SUGE"/>
    <property type="match status" value="1"/>
</dbReference>
<feature type="transmembrane region" description="Helical" evidence="12">
    <location>
        <begin position="218"/>
        <end position="236"/>
    </location>
</feature>
<comment type="subcellular location">
    <subcellularLocation>
        <location evidence="1">Cell membrane</location>
        <topology evidence="1">Multi-pass membrane protein</topology>
    </subcellularLocation>
</comment>
<evidence type="ECO:0000313" key="15">
    <source>
        <dbReference type="Proteomes" id="UP000617531"/>
    </source>
</evidence>
<dbReference type="InterPro" id="IPR000620">
    <property type="entry name" value="EamA_dom"/>
</dbReference>
<dbReference type="Gene3D" id="1.10.3730.20">
    <property type="match status" value="2"/>
</dbReference>
<evidence type="ECO:0000256" key="6">
    <source>
        <dbReference type="ARBA" id="ARBA00022556"/>
    </source>
</evidence>
<dbReference type="AlphaFoldDB" id="A0A8J3LYK5"/>
<comment type="caution">
    <text evidence="14">The sequence shown here is derived from an EMBL/GenBank/DDBJ whole genome shotgun (WGS) entry which is preliminary data.</text>
</comment>
<evidence type="ECO:0000256" key="8">
    <source>
        <dbReference type="ARBA" id="ARBA00022985"/>
    </source>
</evidence>
<feature type="transmembrane region" description="Helical" evidence="12">
    <location>
        <begin position="122"/>
        <end position="141"/>
    </location>
</feature>
<evidence type="ECO:0000256" key="7">
    <source>
        <dbReference type="ARBA" id="ARBA00022692"/>
    </source>
</evidence>
<evidence type="ECO:0000256" key="9">
    <source>
        <dbReference type="ARBA" id="ARBA00022989"/>
    </source>
</evidence>
<dbReference type="RefSeq" id="WP_229841812.1">
    <property type="nucleotide sequence ID" value="NZ_BNAI01000001.1"/>
</dbReference>
<feature type="transmembrane region" description="Helical" evidence="12">
    <location>
        <begin position="147"/>
        <end position="169"/>
    </location>
</feature>
<evidence type="ECO:0000259" key="13">
    <source>
        <dbReference type="Pfam" id="PF00892"/>
    </source>
</evidence>
<keyword evidence="7 12" id="KW-0812">Transmembrane</keyword>
<evidence type="ECO:0000256" key="5">
    <source>
        <dbReference type="ARBA" id="ARBA00022519"/>
    </source>
</evidence>
<keyword evidence="8" id="KW-0448">Lipopolysaccharide biosynthesis</keyword>
<keyword evidence="11 12" id="KW-0472">Membrane</keyword>
<dbReference type="Proteomes" id="UP000617531">
    <property type="component" value="Unassembled WGS sequence"/>
</dbReference>
<dbReference type="GO" id="GO:0009103">
    <property type="term" value="P:lipopolysaccharide biosynthetic process"/>
    <property type="evidence" value="ECO:0007669"/>
    <property type="project" value="UniProtKB-KW"/>
</dbReference>
<proteinExistence type="inferred from homology"/>
<feature type="transmembrane region" description="Helical" evidence="12">
    <location>
        <begin position="176"/>
        <end position="198"/>
    </location>
</feature>
<dbReference type="SUPFAM" id="SSF103481">
    <property type="entry name" value="Multidrug resistance efflux transporter EmrE"/>
    <property type="match status" value="2"/>
</dbReference>
<keyword evidence="6" id="KW-0441">Lipid A biosynthesis</keyword>
<dbReference type="PANTHER" id="PTHR30561:SF9">
    <property type="entry name" value="4-AMINO-4-DEOXY-L-ARABINOSE-PHOSPHOUNDECAPRENOL FLIPPASE SUBUNIT ARNF-RELATED"/>
    <property type="match status" value="1"/>
</dbReference>
<accession>A0A8J3LYK5</accession>
<evidence type="ECO:0000256" key="11">
    <source>
        <dbReference type="ARBA" id="ARBA00023136"/>
    </source>
</evidence>
<sequence>MTTGLVVAGLILAGALAHAAWNLVVKRSAVSGPTFVWLTVVATAVLMLPIAVVTAVLAPPSWPDLAVAVIVAGFLHIGYFLTLQAGYRAGDVSVVYPLARGTGPLLAVLLAIPLLGESPPVLGLLGAGAVVVGVVVIGLAGGRAHWATARAGVLWGLLVGTFIAAYTLWDARAVTVLAISPILLHAGTNIIEAALLAPLAVRRWSVVRSTLRDHWREVLVVAVLSPLAYLLILFALQLAPVAIVAPAREISVVFVGLAGWLLFREPHPLQRFAGAVIVLGGIALLAVAR</sequence>
<name>A0A8J3LYK5_9MICO</name>
<dbReference type="Pfam" id="PF00892">
    <property type="entry name" value="EamA"/>
    <property type="match status" value="2"/>
</dbReference>
<dbReference type="InterPro" id="IPR000390">
    <property type="entry name" value="Small_drug/metabolite_transptr"/>
</dbReference>
<evidence type="ECO:0000313" key="14">
    <source>
        <dbReference type="EMBL" id="GHF06284.1"/>
    </source>
</evidence>
<feature type="domain" description="EamA" evidence="13">
    <location>
        <begin position="10"/>
        <end position="138"/>
    </location>
</feature>
<gene>
    <name evidence="14" type="ORF">GCM10011600_03610</name>
</gene>
<feature type="transmembrane region" description="Helical" evidence="12">
    <location>
        <begin position="269"/>
        <end position="288"/>
    </location>
</feature>
<feature type="transmembrane region" description="Helical" evidence="12">
    <location>
        <begin position="35"/>
        <end position="58"/>
    </location>
</feature>
<evidence type="ECO:0000256" key="3">
    <source>
        <dbReference type="ARBA" id="ARBA00022475"/>
    </source>
</evidence>
<reference evidence="14" key="2">
    <citation type="submission" date="2020-09" db="EMBL/GenBank/DDBJ databases">
        <authorList>
            <person name="Sun Q."/>
            <person name="Zhou Y."/>
        </authorList>
    </citation>
    <scope>NUCLEOTIDE SEQUENCE</scope>
    <source>
        <strain evidence="14">CGMCC 1.16548</strain>
    </source>
</reference>
<dbReference type="GO" id="GO:0005886">
    <property type="term" value="C:plasma membrane"/>
    <property type="evidence" value="ECO:0007669"/>
    <property type="project" value="UniProtKB-SubCell"/>
</dbReference>
<keyword evidence="10" id="KW-0443">Lipid metabolism</keyword>
<protein>
    <recommendedName>
        <fullName evidence="13">EamA domain-containing protein</fullName>
    </recommendedName>
</protein>
<feature type="transmembrane region" description="Helical" evidence="12">
    <location>
        <begin position="65"/>
        <end position="82"/>
    </location>
</feature>
<keyword evidence="3" id="KW-1003">Cell membrane</keyword>
<keyword evidence="9 12" id="KW-1133">Transmembrane helix</keyword>
<keyword evidence="5" id="KW-0997">Cell inner membrane</keyword>
<dbReference type="GO" id="GO:0022857">
    <property type="term" value="F:transmembrane transporter activity"/>
    <property type="evidence" value="ECO:0007669"/>
    <property type="project" value="InterPro"/>
</dbReference>
<evidence type="ECO:0000256" key="2">
    <source>
        <dbReference type="ARBA" id="ARBA00007362"/>
    </source>
</evidence>
<evidence type="ECO:0000256" key="4">
    <source>
        <dbReference type="ARBA" id="ARBA00022516"/>
    </source>
</evidence>
<dbReference type="InterPro" id="IPR037185">
    <property type="entry name" value="EmrE-like"/>
</dbReference>
<feature type="transmembrane region" description="Helical" evidence="12">
    <location>
        <begin position="94"/>
        <end position="115"/>
    </location>
</feature>
<reference evidence="14" key="1">
    <citation type="journal article" date="2014" name="Int. J. Syst. Evol. Microbiol.">
        <title>Complete genome sequence of Corynebacterium casei LMG S-19264T (=DSM 44701T), isolated from a smear-ripened cheese.</title>
        <authorList>
            <consortium name="US DOE Joint Genome Institute (JGI-PGF)"/>
            <person name="Walter F."/>
            <person name="Albersmeier A."/>
            <person name="Kalinowski J."/>
            <person name="Ruckert C."/>
        </authorList>
    </citation>
    <scope>NUCLEOTIDE SEQUENCE</scope>
    <source>
        <strain evidence="14">CGMCC 1.16548</strain>
    </source>
</reference>
<evidence type="ECO:0000256" key="10">
    <source>
        <dbReference type="ARBA" id="ARBA00023098"/>
    </source>
</evidence>